<evidence type="ECO:0000313" key="2">
    <source>
        <dbReference type="EMBL" id="KAG2314831.1"/>
    </source>
</evidence>
<dbReference type="EMBL" id="JAAMPC010000004">
    <property type="protein sequence ID" value="KAG2314831.1"/>
    <property type="molecule type" value="Genomic_DNA"/>
</dbReference>
<accession>A0A8X7VP05</accession>
<gene>
    <name evidence="2" type="ORF">Bca52824_017953</name>
</gene>
<feature type="compositionally biased region" description="Basic and acidic residues" evidence="1">
    <location>
        <begin position="1"/>
        <end position="14"/>
    </location>
</feature>
<name>A0A8X7VP05_BRACI</name>
<dbReference type="AlphaFoldDB" id="A0A8X7VP05"/>
<sequence>MLKEEIEEPIKQSDQESGSSGRNQLKDPGLVLGEPVHIQKEDIPGLDWPMIPGAEPIEGPRPRGADDAWVRPVDHQPRNFQGSKERGFFSKL</sequence>
<feature type="compositionally biased region" description="Basic and acidic residues" evidence="1">
    <location>
        <begin position="58"/>
        <end position="92"/>
    </location>
</feature>
<organism evidence="2 3">
    <name type="scientific">Brassica carinata</name>
    <name type="common">Ethiopian mustard</name>
    <name type="synonym">Abyssinian cabbage</name>
    <dbReference type="NCBI Taxonomy" id="52824"/>
    <lineage>
        <taxon>Eukaryota</taxon>
        <taxon>Viridiplantae</taxon>
        <taxon>Streptophyta</taxon>
        <taxon>Embryophyta</taxon>
        <taxon>Tracheophyta</taxon>
        <taxon>Spermatophyta</taxon>
        <taxon>Magnoliopsida</taxon>
        <taxon>eudicotyledons</taxon>
        <taxon>Gunneridae</taxon>
        <taxon>Pentapetalae</taxon>
        <taxon>rosids</taxon>
        <taxon>malvids</taxon>
        <taxon>Brassicales</taxon>
        <taxon>Brassicaceae</taxon>
        <taxon>Brassiceae</taxon>
        <taxon>Brassica</taxon>
    </lineage>
</organism>
<comment type="caution">
    <text evidence="2">The sequence shown here is derived from an EMBL/GenBank/DDBJ whole genome shotgun (WGS) entry which is preliminary data.</text>
</comment>
<feature type="region of interest" description="Disordered" evidence="1">
    <location>
        <begin position="1"/>
        <end position="92"/>
    </location>
</feature>
<dbReference type="Proteomes" id="UP000886595">
    <property type="component" value="Unassembled WGS sequence"/>
</dbReference>
<protein>
    <submittedName>
        <fullName evidence="2">Uncharacterized protein</fullName>
    </submittedName>
</protein>
<evidence type="ECO:0000313" key="3">
    <source>
        <dbReference type="Proteomes" id="UP000886595"/>
    </source>
</evidence>
<evidence type="ECO:0000256" key="1">
    <source>
        <dbReference type="SAM" id="MobiDB-lite"/>
    </source>
</evidence>
<keyword evidence="3" id="KW-1185">Reference proteome</keyword>
<reference evidence="2 3" key="1">
    <citation type="submission" date="2020-02" db="EMBL/GenBank/DDBJ databases">
        <authorList>
            <person name="Ma Q."/>
            <person name="Huang Y."/>
            <person name="Song X."/>
            <person name="Pei D."/>
        </authorList>
    </citation>
    <scope>NUCLEOTIDE SEQUENCE [LARGE SCALE GENOMIC DNA]</scope>
    <source>
        <strain evidence="2">Sxm20200214</strain>
        <tissue evidence="2">Leaf</tissue>
    </source>
</reference>
<proteinExistence type="predicted"/>